<dbReference type="EMBL" id="FQUT01000014">
    <property type="protein sequence ID" value="SHG38413.1"/>
    <property type="molecule type" value="Genomic_DNA"/>
</dbReference>
<accession>A0A1M5JEE0</accession>
<reference evidence="3" key="1">
    <citation type="submission" date="2016-11" db="EMBL/GenBank/DDBJ databases">
        <authorList>
            <person name="Varghese N."/>
            <person name="Submissions S."/>
        </authorList>
    </citation>
    <scope>NUCLEOTIDE SEQUENCE [LARGE SCALE GENOMIC DNA]</scope>
    <source>
        <strain evidence="3">DSM 27619</strain>
    </source>
</reference>
<sequence length="53" mass="6014">MGYYRKGYFRNGKWVSGHYVSTFGRGKRKSKSPQGCAVIIFGGIISMLLYFLS</sequence>
<evidence type="ECO:0000313" key="3">
    <source>
        <dbReference type="Proteomes" id="UP000184518"/>
    </source>
</evidence>
<feature type="transmembrane region" description="Helical" evidence="1">
    <location>
        <begin position="35"/>
        <end position="52"/>
    </location>
</feature>
<dbReference type="STRING" id="1416778.SAMN05443633_11478"/>
<dbReference type="Proteomes" id="UP000184518">
    <property type="component" value="Unassembled WGS sequence"/>
</dbReference>
<keyword evidence="1" id="KW-0812">Transmembrane</keyword>
<keyword evidence="1" id="KW-1133">Transmembrane helix</keyword>
<name>A0A1M5JEE0_9FLAO</name>
<keyword evidence="1" id="KW-0472">Membrane</keyword>
<evidence type="ECO:0000313" key="2">
    <source>
        <dbReference type="EMBL" id="SHG38413.1"/>
    </source>
</evidence>
<organism evidence="2 3">
    <name type="scientific">Chryseobacterium arachidis</name>
    <dbReference type="NCBI Taxonomy" id="1416778"/>
    <lineage>
        <taxon>Bacteria</taxon>
        <taxon>Pseudomonadati</taxon>
        <taxon>Bacteroidota</taxon>
        <taxon>Flavobacteriia</taxon>
        <taxon>Flavobacteriales</taxon>
        <taxon>Weeksellaceae</taxon>
        <taxon>Chryseobacterium group</taxon>
        <taxon>Chryseobacterium</taxon>
    </lineage>
</organism>
<dbReference type="AlphaFoldDB" id="A0A1M5JEE0"/>
<gene>
    <name evidence="2" type="ORF">SAMN05443633_11478</name>
</gene>
<keyword evidence="3" id="KW-1185">Reference proteome</keyword>
<dbReference type="RefSeq" id="WP_178362477.1">
    <property type="nucleotide sequence ID" value="NZ_FQUT01000014.1"/>
</dbReference>
<evidence type="ECO:0000256" key="1">
    <source>
        <dbReference type="SAM" id="Phobius"/>
    </source>
</evidence>
<protein>
    <submittedName>
        <fullName evidence="2">Uncharacterized protein</fullName>
    </submittedName>
</protein>
<proteinExistence type="predicted"/>